<comment type="caution">
    <text evidence="6">The sequence shown here is derived from an EMBL/GenBank/DDBJ whole genome shotgun (WGS) entry which is preliminary data.</text>
</comment>
<dbReference type="InterPro" id="IPR027417">
    <property type="entry name" value="P-loop_NTPase"/>
</dbReference>
<dbReference type="AlphaFoldDB" id="A0A7Y0Q7N6"/>
<evidence type="ECO:0000259" key="5">
    <source>
        <dbReference type="Pfam" id="PF03976"/>
    </source>
</evidence>
<dbReference type="InterPro" id="IPR022488">
    <property type="entry name" value="PPK2-related"/>
</dbReference>
<dbReference type="SUPFAM" id="SSF52540">
    <property type="entry name" value="P-loop containing nucleoside triphosphate hydrolases"/>
    <property type="match status" value="1"/>
</dbReference>
<evidence type="ECO:0000256" key="1">
    <source>
        <dbReference type="ARBA" id="ARBA00009924"/>
    </source>
</evidence>
<dbReference type="Pfam" id="PF03976">
    <property type="entry name" value="PPK2"/>
    <property type="match status" value="1"/>
</dbReference>
<evidence type="ECO:0000256" key="3">
    <source>
        <dbReference type="ARBA" id="ARBA00022777"/>
    </source>
</evidence>
<comment type="similarity">
    <text evidence="1">Belongs to the polyphosphate kinase 2 (PPK2) family. Class I subfamily.</text>
</comment>
<evidence type="ECO:0000256" key="2">
    <source>
        <dbReference type="ARBA" id="ARBA00022679"/>
    </source>
</evidence>
<dbReference type="EMBL" id="JABBXH010000002">
    <property type="protein sequence ID" value="NMP31220.1"/>
    <property type="molecule type" value="Genomic_DNA"/>
</dbReference>
<gene>
    <name evidence="6" type="ORF">HII17_06575</name>
</gene>
<name>A0A7Y0Q7N6_9GAMM</name>
<dbReference type="Gene3D" id="3.40.50.300">
    <property type="entry name" value="P-loop containing nucleotide triphosphate hydrolases"/>
    <property type="match status" value="1"/>
</dbReference>
<dbReference type="Proteomes" id="UP000568664">
    <property type="component" value="Unassembled WGS sequence"/>
</dbReference>
<dbReference type="GO" id="GO:0008976">
    <property type="term" value="F:polyphosphate kinase activity"/>
    <property type="evidence" value="ECO:0007669"/>
    <property type="project" value="InterPro"/>
</dbReference>
<protein>
    <submittedName>
        <fullName evidence="6">Polyphosphate kinase</fullName>
    </submittedName>
</protein>
<accession>A0A7Y0Q7N6</accession>
<feature type="coiled-coil region" evidence="4">
    <location>
        <begin position="20"/>
        <end position="47"/>
    </location>
</feature>
<dbReference type="InterPro" id="IPR016898">
    <property type="entry name" value="Polyphosphate_phosphotransfera"/>
</dbReference>
<evidence type="ECO:0000256" key="4">
    <source>
        <dbReference type="SAM" id="Coils"/>
    </source>
</evidence>
<organism evidence="6 7">
    <name type="scientific">Thalassotalea algicola</name>
    <dbReference type="NCBI Taxonomy" id="2716224"/>
    <lineage>
        <taxon>Bacteria</taxon>
        <taxon>Pseudomonadati</taxon>
        <taxon>Pseudomonadota</taxon>
        <taxon>Gammaproteobacteria</taxon>
        <taxon>Alteromonadales</taxon>
        <taxon>Colwelliaceae</taxon>
        <taxon>Thalassotalea</taxon>
    </lineage>
</organism>
<dbReference type="PANTHER" id="PTHR34383:SF3">
    <property type="entry name" value="POLYPHOSPHATE:AMP PHOSPHOTRANSFERASE"/>
    <property type="match status" value="1"/>
</dbReference>
<proteinExistence type="inferred from homology"/>
<evidence type="ECO:0000313" key="6">
    <source>
        <dbReference type="EMBL" id="NMP31220.1"/>
    </source>
</evidence>
<reference evidence="6 7" key="1">
    <citation type="submission" date="2020-04" db="EMBL/GenBank/DDBJ databases">
        <title>Thalassotalea sp. M1531, isolated from the surface of marine red alga.</title>
        <authorList>
            <person name="Pang L."/>
            <person name="Lu D.-C."/>
        </authorList>
    </citation>
    <scope>NUCLEOTIDE SEQUENCE [LARGE SCALE GENOMIC DNA]</scope>
    <source>
        <strain evidence="6 7">M1531</strain>
    </source>
</reference>
<feature type="domain" description="Polyphosphate kinase-2-related" evidence="5">
    <location>
        <begin position="26"/>
        <end position="246"/>
    </location>
</feature>
<dbReference type="RefSeq" id="WP_169074550.1">
    <property type="nucleotide sequence ID" value="NZ_JABBXH010000002.1"/>
</dbReference>
<keyword evidence="3 6" id="KW-0418">Kinase</keyword>
<sequence length="272" mass="32093">MYKPTTIELAAPTLLEDVNLTASLEDKQRYEQKLKKWQKRMLQVQQAYFRQGRRTIIVLEGWDASGKGGAIRRLTEKLDPRGFRVYPIAAPTVEEQSKHYLYRFQTKLPAPGNIAIFDRSYYGRVLVERVEGFANEIQWQRAYQEINEFERLLVDDGVRVVKLLIHIDQEEQLKRFMERLNNPIKRWKLTEEDLRNRDKWQEYHQALNDMLTYSNTNISQWHVISGNHKWHARIQVLKTVVKAMEEGVDTTIPPLDKTLVSAAQMLLKKELV</sequence>
<dbReference type="PIRSF" id="PIRSF028756">
    <property type="entry name" value="PPK2_prd"/>
    <property type="match status" value="1"/>
</dbReference>
<dbReference type="PANTHER" id="PTHR34383">
    <property type="entry name" value="POLYPHOSPHATE:AMP PHOSPHOTRANSFERASE-RELATED"/>
    <property type="match status" value="1"/>
</dbReference>
<keyword evidence="4" id="KW-0175">Coiled coil</keyword>
<keyword evidence="2" id="KW-0808">Transferase</keyword>
<keyword evidence="7" id="KW-1185">Reference proteome</keyword>
<evidence type="ECO:0000313" key="7">
    <source>
        <dbReference type="Proteomes" id="UP000568664"/>
    </source>
</evidence>